<dbReference type="Proteomes" id="UP001195769">
    <property type="component" value="Unassembled WGS sequence"/>
</dbReference>
<name>A0AAD4EAP6_9AGAM</name>
<dbReference type="EMBL" id="JABBWK010000017">
    <property type="protein sequence ID" value="KAG1902461.1"/>
    <property type="molecule type" value="Genomic_DNA"/>
</dbReference>
<feature type="region of interest" description="Disordered" evidence="1">
    <location>
        <begin position="59"/>
        <end position="88"/>
    </location>
</feature>
<evidence type="ECO:0000313" key="3">
    <source>
        <dbReference type="Proteomes" id="UP001195769"/>
    </source>
</evidence>
<sequence length="135" mass="15699">MPHPSIHKTLEAKMQASREKNRCHYAKERILSRRRELHIEKDTGPSELQKAAERFLHRYDSDEEEDENELEMSDDSGNVEENDSDDNIIPSDLPGCLLAIKRIKDDMLSLINEPRAFTEALLLQFVKSITYTDDR</sequence>
<gene>
    <name evidence="2" type="ORF">F5891DRAFT_1186575</name>
</gene>
<keyword evidence="3" id="KW-1185">Reference proteome</keyword>
<evidence type="ECO:0000256" key="1">
    <source>
        <dbReference type="SAM" id="MobiDB-lite"/>
    </source>
</evidence>
<evidence type="ECO:0000313" key="2">
    <source>
        <dbReference type="EMBL" id="KAG1902461.1"/>
    </source>
</evidence>
<accession>A0AAD4EAP6</accession>
<comment type="caution">
    <text evidence="2">The sequence shown here is derived from an EMBL/GenBank/DDBJ whole genome shotgun (WGS) entry which is preliminary data.</text>
</comment>
<protein>
    <submittedName>
        <fullName evidence="2">Uncharacterized protein</fullName>
    </submittedName>
</protein>
<feature type="region of interest" description="Disordered" evidence="1">
    <location>
        <begin position="1"/>
        <end position="24"/>
    </location>
</feature>
<dbReference type="AlphaFoldDB" id="A0AAD4EAP6"/>
<proteinExistence type="predicted"/>
<reference evidence="2" key="1">
    <citation type="journal article" date="2020" name="New Phytol.">
        <title>Comparative genomics reveals dynamic genome evolution in host specialist ectomycorrhizal fungi.</title>
        <authorList>
            <person name="Lofgren L.A."/>
            <person name="Nguyen N.H."/>
            <person name="Vilgalys R."/>
            <person name="Ruytinx J."/>
            <person name="Liao H.L."/>
            <person name="Branco S."/>
            <person name="Kuo A."/>
            <person name="LaButti K."/>
            <person name="Lipzen A."/>
            <person name="Andreopoulos W."/>
            <person name="Pangilinan J."/>
            <person name="Riley R."/>
            <person name="Hundley H."/>
            <person name="Na H."/>
            <person name="Barry K."/>
            <person name="Grigoriev I.V."/>
            <person name="Stajich J.E."/>
            <person name="Kennedy P.G."/>
        </authorList>
    </citation>
    <scope>NUCLEOTIDE SEQUENCE</scope>
    <source>
        <strain evidence="2">FC203</strain>
    </source>
</reference>
<organism evidence="2 3">
    <name type="scientific">Suillus fuscotomentosus</name>
    <dbReference type="NCBI Taxonomy" id="1912939"/>
    <lineage>
        <taxon>Eukaryota</taxon>
        <taxon>Fungi</taxon>
        <taxon>Dikarya</taxon>
        <taxon>Basidiomycota</taxon>
        <taxon>Agaricomycotina</taxon>
        <taxon>Agaricomycetes</taxon>
        <taxon>Agaricomycetidae</taxon>
        <taxon>Boletales</taxon>
        <taxon>Suillineae</taxon>
        <taxon>Suillaceae</taxon>
        <taxon>Suillus</taxon>
    </lineage>
</organism>
<feature type="compositionally biased region" description="Acidic residues" evidence="1">
    <location>
        <begin position="61"/>
        <end position="86"/>
    </location>
</feature>
<dbReference type="GeneID" id="64661016"/>
<dbReference type="RefSeq" id="XP_041228036.1">
    <property type="nucleotide sequence ID" value="XM_041366718.1"/>
</dbReference>
<feature type="compositionally biased region" description="Basic and acidic residues" evidence="1">
    <location>
        <begin position="8"/>
        <end position="24"/>
    </location>
</feature>